<gene>
    <name evidence="2" type="ORF">LCGC14_1946900</name>
</gene>
<organism evidence="2">
    <name type="scientific">marine sediment metagenome</name>
    <dbReference type="NCBI Taxonomy" id="412755"/>
    <lineage>
        <taxon>unclassified sequences</taxon>
        <taxon>metagenomes</taxon>
        <taxon>ecological metagenomes</taxon>
    </lineage>
</organism>
<keyword evidence="1" id="KW-0812">Transmembrane</keyword>
<comment type="caution">
    <text evidence="2">The sequence shown here is derived from an EMBL/GenBank/DDBJ whole genome shotgun (WGS) entry which is preliminary data.</text>
</comment>
<keyword evidence="1" id="KW-0472">Membrane</keyword>
<reference evidence="2" key="1">
    <citation type="journal article" date="2015" name="Nature">
        <title>Complex archaea that bridge the gap between prokaryotes and eukaryotes.</title>
        <authorList>
            <person name="Spang A."/>
            <person name="Saw J.H."/>
            <person name="Jorgensen S.L."/>
            <person name="Zaremba-Niedzwiedzka K."/>
            <person name="Martijn J."/>
            <person name="Lind A.E."/>
            <person name="van Eijk R."/>
            <person name="Schleper C."/>
            <person name="Guy L."/>
            <person name="Ettema T.J."/>
        </authorList>
    </citation>
    <scope>NUCLEOTIDE SEQUENCE</scope>
</reference>
<keyword evidence="1" id="KW-1133">Transmembrane helix</keyword>
<feature type="transmembrane region" description="Helical" evidence="1">
    <location>
        <begin position="12"/>
        <end position="30"/>
    </location>
</feature>
<name>A0A0F9IFM9_9ZZZZ</name>
<protein>
    <submittedName>
        <fullName evidence="2">Uncharacterized protein</fullName>
    </submittedName>
</protein>
<accession>A0A0F9IFM9</accession>
<dbReference type="AlphaFoldDB" id="A0A0F9IFM9"/>
<sequence length="80" mass="9283">MLIIATVLPYLGFPIQLFLISLVVELQIILEGIYKLMDKKGDVTKMDIKKVFGNLQIFGKKLADWWIESPNFINKLNTWN</sequence>
<dbReference type="EMBL" id="LAZR01021175">
    <property type="protein sequence ID" value="KKL86222.1"/>
    <property type="molecule type" value="Genomic_DNA"/>
</dbReference>
<evidence type="ECO:0000256" key="1">
    <source>
        <dbReference type="SAM" id="Phobius"/>
    </source>
</evidence>
<proteinExistence type="predicted"/>
<evidence type="ECO:0000313" key="2">
    <source>
        <dbReference type="EMBL" id="KKL86222.1"/>
    </source>
</evidence>